<dbReference type="AlphaFoldDB" id="A0A517YBD8"/>
<dbReference type="EMBL" id="CP036274">
    <property type="protein sequence ID" value="QDU27566.1"/>
    <property type="molecule type" value="Genomic_DNA"/>
</dbReference>
<organism evidence="1 2">
    <name type="scientific">Anatilimnocola aggregata</name>
    <dbReference type="NCBI Taxonomy" id="2528021"/>
    <lineage>
        <taxon>Bacteria</taxon>
        <taxon>Pseudomonadati</taxon>
        <taxon>Planctomycetota</taxon>
        <taxon>Planctomycetia</taxon>
        <taxon>Pirellulales</taxon>
        <taxon>Pirellulaceae</taxon>
        <taxon>Anatilimnocola</taxon>
    </lineage>
</organism>
<proteinExistence type="predicted"/>
<name>A0A517YBD8_9BACT</name>
<dbReference type="KEGG" id="aagg:ETAA8_26540"/>
<protein>
    <submittedName>
        <fullName evidence="1">Uncharacterized protein</fullName>
    </submittedName>
</protein>
<reference evidence="1 2" key="1">
    <citation type="submission" date="2019-02" db="EMBL/GenBank/DDBJ databases">
        <title>Deep-cultivation of Planctomycetes and their phenomic and genomic characterization uncovers novel biology.</title>
        <authorList>
            <person name="Wiegand S."/>
            <person name="Jogler M."/>
            <person name="Boedeker C."/>
            <person name="Pinto D."/>
            <person name="Vollmers J."/>
            <person name="Rivas-Marin E."/>
            <person name="Kohn T."/>
            <person name="Peeters S.H."/>
            <person name="Heuer A."/>
            <person name="Rast P."/>
            <person name="Oberbeckmann S."/>
            <person name="Bunk B."/>
            <person name="Jeske O."/>
            <person name="Meyerdierks A."/>
            <person name="Storesund J.E."/>
            <person name="Kallscheuer N."/>
            <person name="Luecker S."/>
            <person name="Lage O.M."/>
            <person name="Pohl T."/>
            <person name="Merkel B.J."/>
            <person name="Hornburger P."/>
            <person name="Mueller R.-W."/>
            <person name="Bruemmer F."/>
            <person name="Labrenz M."/>
            <person name="Spormann A.M."/>
            <person name="Op den Camp H."/>
            <person name="Overmann J."/>
            <person name="Amann R."/>
            <person name="Jetten M.S.M."/>
            <person name="Mascher T."/>
            <person name="Medema M.H."/>
            <person name="Devos D.P."/>
            <person name="Kaster A.-K."/>
            <person name="Ovreas L."/>
            <person name="Rohde M."/>
            <person name="Galperin M.Y."/>
            <person name="Jogler C."/>
        </authorList>
    </citation>
    <scope>NUCLEOTIDE SEQUENCE [LARGE SCALE GENOMIC DNA]</scope>
    <source>
        <strain evidence="1 2">ETA_A8</strain>
    </source>
</reference>
<dbReference type="Proteomes" id="UP000315017">
    <property type="component" value="Chromosome"/>
</dbReference>
<dbReference type="RefSeq" id="WP_145088493.1">
    <property type="nucleotide sequence ID" value="NZ_CP036274.1"/>
</dbReference>
<gene>
    <name evidence="1" type="ORF">ETAA8_26540</name>
</gene>
<accession>A0A517YBD8</accession>
<sequence>MSPDKLRDYRNWYDLNAEQVLTAVQNTQGGWATVFPKGIPCWASRLRNYFNVTPKFLMRYDSQREGTNYYKHLVKRSLMEWHALHGAVYKDKQNRDWLQMATAAAIYHYSGENNNRKKVAAYIKPQMMMPIFKLISPDGTGGSRELVLTNPKGWIFGDSTVAEVCEWKYLRNRVVLQEPYEGSYNYAETITSGYDEHVKADVDTHREWPGFYINPDPDSALKDRGFPERDGRGALLFEQVKYISPAVNASPKRTNIIPRSLAASHLPPMADPDTW</sequence>
<evidence type="ECO:0000313" key="1">
    <source>
        <dbReference type="EMBL" id="QDU27566.1"/>
    </source>
</evidence>
<keyword evidence="2" id="KW-1185">Reference proteome</keyword>
<evidence type="ECO:0000313" key="2">
    <source>
        <dbReference type="Proteomes" id="UP000315017"/>
    </source>
</evidence>